<protein>
    <recommendedName>
        <fullName evidence="4">DUF2269 domain-containing protein</fullName>
    </recommendedName>
</protein>
<feature type="transmembrane region" description="Helical" evidence="1">
    <location>
        <begin position="12"/>
        <end position="37"/>
    </location>
</feature>
<dbReference type="EMBL" id="RHLK01000001">
    <property type="protein sequence ID" value="MVO98189.1"/>
    <property type="molecule type" value="Genomic_DNA"/>
</dbReference>
<comment type="caution">
    <text evidence="2">The sequence shown here is derived from an EMBL/GenBank/DDBJ whole genome shotgun (WGS) entry which is preliminary data.</text>
</comment>
<dbReference type="Proteomes" id="UP000490800">
    <property type="component" value="Unassembled WGS sequence"/>
</dbReference>
<accession>A0A7X3FEF8</accession>
<organism evidence="2 3">
    <name type="scientific">Paenibacillus lutrae</name>
    <dbReference type="NCBI Taxonomy" id="2078573"/>
    <lineage>
        <taxon>Bacteria</taxon>
        <taxon>Bacillati</taxon>
        <taxon>Bacillota</taxon>
        <taxon>Bacilli</taxon>
        <taxon>Bacillales</taxon>
        <taxon>Paenibacillaceae</taxon>
        <taxon>Paenibacillus</taxon>
    </lineage>
</organism>
<feature type="transmembrane region" description="Helical" evidence="1">
    <location>
        <begin position="49"/>
        <end position="74"/>
    </location>
</feature>
<dbReference type="RefSeq" id="WP_157332141.1">
    <property type="nucleotide sequence ID" value="NZ_RHLK01000001.1"/>
</dbReference>
<evidence type="ECO:0000313" key="2">
    <source>
        <dbReference type="EMBL" id="MVO98189.1"/>
    </source>
</evidence>
<evidence type="ECO:0000313" key="3">
    <source>
        <dbReference type="Proteomes" id="UP000490800"/>
    </source>
</evidence>
<sequence>MTFSPSFRKLILTIHVITTMGWLGSAAAYIPIAVYVLNNQDTDMLRPAIEIMSLIANFIVVPVAFASLLTGIALSLGTRWGLFRHYWIFFKLLFTVIAVFMLVAYIQELSHALSVASKRPLSSKDISILKDSIHIVHPSGGLLIVVVVTVLSVYKPKGMTKYGWRKQPESKSNTEPYTTPGWAKTVISAVVVLLLLIVALVLFK</sequence>
<name>A0A7X3FEF8_9BACL</name>
<keyword evidence="1" id="KW-1133">Transmembrane helix</keyword>
<dbReference type="AlphaFoldDB" id="A0A7X3FEF8"/>
<dbReference type="OrthoDB" id="156858at2"/>
<evidence type="ECO:0008006" key="4">
    <source>
        <dbReference type="Google" id="ProtNLM"/>
    </source>
</evidence>
<feature type="transmembrane region" description="Helical" evidence="1">
    <location>
        <begin position="182"/>
        <end position="203"/>
    </location>
</feature>
<keyword evidence="3" id="KW-1185">Reference proteome</keyword>
<keyword evidence="1" id="KW-0812">Transmembrane</keyword>
<reference evidence="2 3" key="1">
    <citation type="journal article" date="2019" name="Microorganisms">
        <title>Paenibacillus lutrae sp. nov., A Chitinolytic Species Isolated from A River Otter in Castril Natural Park, Granada, Spain.</title>
        <authorList>
            <person name="Rodriguez M."/>
            <person name="Reina J.C."/>
            <person name="Bejar V."/>
            <person name="Llamas I."/>
        </authorList>
    </citation>
    <scope>NUCLEOTIDE SEQUENCE [LARGE SCALE GENOMIC DNA]</scope>
    <source>
        <strain evidence="2 3">N10</strain>
    </source>
</reference>
<gene>
    <name evidence="2" type="ORF">EDM21_01315</name>
</gene>
<feature type="transmembrane region" description="Helical" evidence="1">
    <location>
        <begin position="128"/>
        <end position="154"/>
    </location>
</feature>
<keyword evidence="1" id="KW-0472">Membrane</keyword>
<feature type="transmembrane region" description="Helical" evidence="1">
    <location>
        <begin position="86"/>
        <end position="107"/>
    </location>
</feature>
<evidence type="ECO:0000256" key="1">
    <source>
        <dbReference type="SAM" id="Phobius"/>
    </source>
</evidence>
<proteinExistence type="predicted"/>